<gene>
    <name evidence="1" type="ORF">B6N60_02179</name>
</gene>
<dbReference type="AlphaFoldDB" id="A0A975Y4S8"/>
<keyword evidence="2" id="KW-1185">Reference proteome</keyword>
<evidence type="ECO:0000313" key="2">
    <source>
        <dbReference type="Proteomes" id="UP000683511"/>
    </source>
</evidence>
<protein>
    <submittedName>
        <fullName evidence="1">Uncharacterized protein</fullName>
    </submittedName>
</protein>
<name>A0A975Y4S8_9NOST</name>
<dbReference type="Proteomes" id="UP000683511">
    <property type="component" value="Chromosome"/>
</dbReference>
<dbReference type="EMBL" id="CP021056">
    <property type="protein sequence ID" value="QXE23489.1"/>
    <property type="molecule type" value="Genomic_DNA"/>
</dbReference>
<reference evidence="1" key="1">
    <citation type="submission" date="2017-04" db="EMBL/GenBank/DDBJ databases">
        <title>Genome deletions in a multicellular cyanobacterial endosymbiont for morphological adaptation in marine diatoms.</title>
        <authorList>
            <person name="Wang Y."/>
            <person name="Gao H."/>
            <person name="Li R."/>
            <person name="Xu X."/>
        </authorList>
    </citation>
    <scope>NUCLEOTIDE SEQUENCE</scope>
    <source>
        <strain evidence="1">FACHB 800</strain>
    </source>
</reference>
<sequence>MFALQMFLIKYRMHHPESLGEVIVKPVLCVNYIVL</sequence>
<proteinExistence type="predicted"/>
<dbReference type="KEGG" id="rsin:B6N60_02179"/>
<evidence type="ECO:0000313" key="1">
    <source>
        <dbReference type="EMBL" id="QXE23489.1"/>
    </source>
</evidence>
<organism evidence="1 2">
    <name type="scientific">Richelia sinica FACHB-800</name>
    <dbReference type="NCBI Taxonomy" id="1357546"/>
    <lineage>
        <taxon>Bacteria</taxon>
        <taxon>Bacillati</taxon>
        <taxon>Cyanobacteriota</taxon>
        <taxon>Cyanophyceae</taxon>
        <taxon>Nostocales</taxon>
        <taxon>Nostocaceae</taxon>
        <taxon>Richelia</taxon>
    </lineage>
</organism>
<accession>A0A975Y4S8</accession>